<dbReference type="OrthoDB" id="3176171at2759"/>
<dbReference type="GO" id="GO:0005524">
    <property type="term" value="F:ATP binding"/>
    <property type="evidence" value="ECO:0007669"/>
    <property type="project" value="UniProtKB-UniRule"/>
</dbReference>
<evidence type="ECO:0000313" key="8">
    <source>
        <dbReference type="Proteomes" id="UP000185944"/>
    </source>
</evidence>
<dbReference type="SMART" id="SM00129">
    <property type="entry name" value="KISc"/>
    <property type="match status" value="1"/>
</dbReference>
<evidence type="ECO:0000259" key="6">
    <source>
        <dbReference type="PROSITE" id="PS50067"/>
    </source>
</evidence>
<dbReference type="GO" id="GO:0008017">
    <property type="term" value="F:microtubule binding"/>
    <property type="evidence" value="ECO:0007669"/>
    <property type="project" value="InterPro"/>
</dbReference>
<keyword evidence="8" id="KW-1185">Reference proteome</keyword>
<evidence type="ECO:0000256" key="4">
    <source>
        <dbReference type="SAM" id="Coils"/>
    </source>
</evidence>
<dbReference type="PANTHER" id="PTHR47968:SF75">
    <property type="entry name" value="CENTROMERE-ASSOCIATED PROTEIN E"/>
    <property type="match status" value="1"/>
</dbReference>
<dbReference type="GO" id="GO:0003777">
    <property type="term" value="F:microtubule motor activity"/>
    <property type="evidence" value="ECO:0007669"/>
    <property type="project" value="InterPro"/>
</dbReference>
<protein>
    <submittedName>
        <fullName evidence="7">Kinesin family member 3/17</fullName>
    </submittedName>
</protein>
<feature type="coiled-coil region" evidence="4">
    <location>
        <begin position="509"/>
        <end position="536"/>
    </location>
</feature>
<dbReference type="InterPro" id="IPR027640">
    <property type="entry name" value="Kinesin-like_fam"/>
</dbReference>
<keyword evidence="2 3" id="KW-0505">Motor protein</keyword>
<dbReference type="EMBL" id="LTDL01000041">
    <property type="protein sequence ID" value="OAG29216.1"/>
    <property type="molecule type" value="Genomic_DNA"/>
</dbReference>
<dbReference type="CDD" id="cd00106">
    <property type="entry name" value="KISc"/>
    <property type="match status" value="1"/>
</dbReference>
<reference evidence="7 8" key="1">
    <citation type="submission" date="2016-02" db="EMBL/GenBank/DDBJ databases">
        <title>Discovery of a natural microsporidian pathogen with a broad tissue tropism in Caenorhabditis elegans.</title>
        <authorList>
            <person name="Luallen R.J."/>
            <person name="Reinke A.W."/>
            <person name="Tong L."/>
            <person name="Botts M.R."/>
            <person name="Felix M.-A."/>
            <person name="Troemel E.R."/>
        </authorList>
    </citation>
    <scope>NUCLEOTIDE SEQUENCE [LARGE SCALE GENOMIC DNA]</scope>
    <source>
        <strain evidence="7 8">JUm2807</strain>
    </source>
</reference>
<dbReference type="SUPFAM" id="SSF52540">
    <property type="entry name" value="P-loop containing nucleoside triphosphate hydrolases"/>
    <property type="match status" value="1"/>
</dbReference>
<sequence length="537" mass="59318">MERIQAVIRVRPLSAEERSGGVKEAWCKVGERGLIQHLSAGGLEVSAQAMFFDGVFGPEESNGALFSYVHPTIAKILNGTSVCIIAYGQTSSGKTHTMKGTIETPRERRQRADPKKQKISYDPGIIPRSLEEIFKIASAADGTFEFTISFVEIYNENVFDLLGDPTESLQVRELPTGETYVKDAQEISVTTVDEAINVFLTGESSRKVGATKMNRESSRSHAVLKLKTVHRQGHQTLRSSATFVDLAGSERSRQTKAQGAQLKEGGHINKSLLALTSVISKLSLGQTHVPYRDAKLTRILQPSLSGNSFTTIVCTVSSAPQWLEETLSTLNLANRAKNITVKPLVNSTAGSREKTSKTRVLKLIKSTGEVLSEIKDAHRLVAESKTLLRQASTDLEEIFLSLKQAPQNSSSELGKILSELKTTKATHLSKLSELALSVKHLLKQEKYFSEIIKPPPDISTLLQHLVEGDKLIQQQRSQIKTLLSRPPEPSATAHPRAPIPIDTQTLTMAVELDRLKKEYQREKRMLQLRIAQLESKN</sequence>
<proteinExistence type="inferred from homology"/>
<comment type="caution">
    <text evidence="7">The sequence shown here is derived from an EMBL/GenBank/DDBJ whole genome shotgun (WGS) entry which is preliminary data.</text>
</comment>
<feature type="region of interest" description="Disordered" evidence="5">
    <location>
        <begin position="95"/>
        <end position="116"/>
    </location>
</feature>
<evidence type="ECO:0000256" key="1">
    <source>
        <dbReference type="ARBA" id="ARBA00023054"/>
    </source>
</evidence>
<organism evidence="7 8">
    <name type="scientific">Nematocida displodere</name>
    <dbReference type="NCBI Taxonomy" id="1805483"/>
    <lineage>
        <taxon>Eukaryota</taxon>
        <taxon>Fungi</taxon>
        <taxon>Fungi incertae sedis</taxon>
        <taxon>Microsporidia</taxon>
        <taxon>Nematocida</taxon>
    </lineage>
</organism>
<evidence type="ECO:0000256" key="2">
    <source>
        <dbReference type="ARBA" id="ARBA00023175"/>
    </source>
</evidence>
<dbReference type="GO" id="GO:0007018">
    <property type="term" value="P:microtubule-based movement"/>
    <property type="evidence" value="ECO:0007669"/>
    <property type="project" value="InterPro"/>
</dbReference>
<keyword evidence="3" id="KW-0547">Nucleotide-binding</keyword>
<dbReference type="PANTHER" id="PTHR47968">
    <property type="entry name" value="CENTROMERE PROTEIN E"/>
    <property type="match status" value="1"/>
</dbReference>
<dbReference type="PROSITE" id="PS50067">
    <property type="entry name" value="KINESIN_MOTOR_2"/>
    <property type="match status" value="1"/>
</dbReference>
<evidence type="ECO:0000313" key="7">
    <source>
        <dbReference type="EMBL" id="OAG29216.1"/>
    </source>
</evidence>
<dbReference type="InterPro" id="IPR036961">
    <property type="entry name" value="Kinesin_motor_dom_sf"/>
</dbReference>
<dbReference type="InterPro" id="IPR027417">
    <property type="entry name" value="P-loop_NTPase"/>
</dbReference>
<feature type="domain" description="Kinesin motor" evidence="6">
    <location>
        <begin position="3"/>
        <end position="339"/>
    </location>
</feature>
<gene>
    <name evidence="7" type="ORF">NEDG_01289</name>
</gene>
<name>A0A177EBV9_9MICR</name>
<dbReference type="PRINTS" id="PR00380">
    <property type="entry name" value="KINESINHEAVY"/>
</dbReference>
<feature type="binding site" evidence="3">
    <location>
        <begin position="88"/>
        <end position="95"/>
    </location>
    <ligand>
        <name>ATP</name>
        <dbReference type="ChEBI" id="CHEBI:30616"/>
    </ligand>
</feature>
<evidence type="ECO:0000256" key="5">
    <source>
        <dbReference type="SAM" id="MobiDB-lite"/>
    </source>
</evidence>
<dbReference type="Gene3D" id="3.40.850.10">
    <property type="entry name" value="Kinesin motor domain"/>
    <property type="match status" value="1"/>
</dbReference>
<keyword evidence="3" id="KW-0067">ATP-binding</keyword>
<dbReference type="Proteomes" id="UP000185944">
    <property type="component" value="Unassembled WGS sequence"/>
</dbReference>
<accession>A0A177EBV9</accession>
<keyword evidence="1 4" id="KW-0175">Coiled coil</keyword>
<dbReference type="GeneID" id="93647639"/>
<feature type="compositionally biased region" description="Basic and acidic residues" evidence="5">
    <location>
        <begin position="104"/>
        <end position="116"/>
    </location>
</feature>
<evidence type="ECO:0000256" key="3">
    <source>
        <dbReference type="PROSITE-ProRule" id="PRU00283"/>
    </source>
</evidence>
<dbReference type="STRING" id="1805483.A0A177EBV9"/>
<dbReference type="VEuPathDB" id="MicrosporidiaDB:NEDG_01289"/>
<dbReference type="RefSeq" id="XP_067543895.1">
    <property type="nucleotide sequence ID" value="XM_067688707.1"/>
</dbReference>
<dbReference type="AlphaFoldDB" id="A0A177EBV9"/>
<comment type="similarity">
    <text evidence="3">Belongs to the TRAFAC class myosin-kinesin ATPase superfamily. Kinesin family.</text>
</comment>
<dbReference type="InterPro" id="IPR001752">
    <property type="entry name" value="Kinesin_motor_dom"/>
</dbReference>
<dbReference type="Pfam" id="PF00225">
    <property type="entry name" value="Kinesin"/>
    <property type="match status" value="1"/>
</dbReference>